<feature type="non-terminal residue" evidence="1">
    <location>
        <position position="304"/>
    </location>
</feature>
<gene>
    <name evidence="1" type="ORF">METZ01_LOCUS164653</name>
</gene>
<protein>
    <submittedName>
        <fullName evidence="1">Uncharacterized protein</fullName>
    </submittedName>
</protein>
<accession>A0A382BDU9</accession>
<name>A0A382BDU9_9ZZZZ</name>
<organism evidence="1">
    <name type="scientific">marine metagenome</name>
    <dbReference type="NCBI Taxonomy" id="408172"/>
    <lineage>
        <taxon>unclassified sequences</taxon>
        <taxon>metagenomes</taxon>
        <taxon>ecological metagenomes</taxon>
    </lineage>
</organism>
<sequence length="304" mass="34691">MAGEIDPNKISQLITKTQKTSTKPKLIDALTKEKATFTDAIEIFKNDAKYLSQMNEMEQVNFANNLQDYFTVGGKVKYVPSNVVTKEGAPVVGKKLEKLSERKGIKGPADETTLEGAMEGLASMVDELKGISPKMRKSMDRDELVEFIRKMRGRDFTNEEIKLVRETVDQWGIGLAKEKAAPAMVHAKKLGAKTREEFKFIEEYVDDIQTTSPEKFREMFDIKKVNMDINTAIENKLERHFKKKYKWDKTKRDGGLDDVTFDKYEDELYEAQKEFGDFHSVTDTFSSPGVFGTRKSTGWVNHPN</sequence>
<reference evidence="1" key="1">
    <citation type="submission" date="2018-05" db="EMBL/GenBank/DDBJ databases">
        <authorList>
            <person name="Lanie J.A."/>
            <person name="Ng W.-L."/>
            <person name="Kazmierczak K.M."/>
            <person name="Andrzejewski T.M."/>
            <person name="Davidsen T.M."/>
            <person name="Wayne K.J."/>
            <person name="Tettelin H."/>
            <person name="Glass J.I."/>
            <person name="Rusch D."/>
            <person name="Podicherti R."/>
            <person name="Tsui H.-C.T."/>
            <person name="Winkler M.E."/>
        </authorList>
    </citation>
    <scope>NUCLEOTIDE SEQUENCE</scope>
</reference>
<dbReference type="EMBL" id="UINC01029305">
    <property type="protein sequence ID" value="SVB11799.1"/>
    <property type="molecule type" value="Genomic_DNA"/>
</dbReference>
<proteinExistence type="predicted"/>
<evidence type="ECO:0000313" key="1">
    <source>
        <dbReference type="EMBL" id="SVB11799.1"/>
    </source>
</evidence>
<dbReference type="AlphaFoldDB" id="A0A382BDU9"/>